<dbReference type="Gene3D" id="2.130.10.10">
    <property type="entry name" value="YVTN repeat-like/Quinoprotein amine dehydrogenase"/>
    <property type="match status" value="1"/>
</dbReference>
<evidence type="ECO:0000313" key="2">
    <source>
        <dbReference type="EMBL" id="MFC4632163.1"/>
    </source>
</evidence>
<dbReference type="SUPFAM" id="SSF50998">
    <property type="entry name" value="Quinoprotein alcohol dehydrogenase-like"/>
    <property type="match status" value="1"/>
</dbReference>
<feature type="region of interest" description="Disordered" evidence="1">
    <location>
        <begin position="210"/>
        <end position="236"/>
    </location>
</feature>
<reference evidence="3" key="1">
    <citation type="journal article" date="2019" name="Int. J. Syst. Evol. Microbiol.">
        <title>The Global Catalogue of Microorganisms (GCM) 10K type strain sequencing project: providing services to taxonomists for standard genome sequencing and annotation.</title>
        <authorList>
            <consortium name="The Broad Institute Genomics Platform"/>
            <consortium name="The Broad Institute Genome Sequencing Center for Infectious Disease"/>
            <person name="Wu L."/>
            <person name="Ma J."/>
        </authorList>
    </citation>
    <scope>NUCLEOTIDE SEQUENCE [LARGE SCALE GENOMIC DNA]</scope>
    <source>
        <strain evidence="3">CCUG 42722</strain>
    </source>
</reference>
<dbReference type="Proteomes" id="UP001596011">
    <property type="component" value="Unassembled WGS sequence"/>
</dbReference>
<evidence type="ECO:0000256" key="1">
    <source>
        <dbReference type="SAM" id="MobiDB-lite"/>
    </source>
</evidence>
<dbReference type="RefSeq" id="WP_377142528.1">
    <property type="nucleotide sequence ID" value="NZ_JBHSFI010000012.1"/>
</dbReference>
<evidence type="ECO:0008006" key="4">
    <source>
        <dbReference type="Google" id="ProtNLM"/>
    </source>
</evidence>
<name>A0ABV9HRM5_9MICO</name>
<keyword evidence="3" id="KW-1185">Reference proteome</keyword>
<dbReference type="InterPro" id="IPR011047">
    <property type="entry name" value="Quinoprotein_ADH-like_sf"/>
</dbReference>
<comment type="caution">
    <text evidence="2">The sequence shown here is derived from an EMBL/GenBank/DDBJ whole genome shotgun (WGS) entry which is preliminary data.</text>
</comment>
<dbReference type="InterPro" id="IPR015943">
    <property type="entry name" value="WD40/YVTN_repeat-like_dom_sf"/>
</dbReference>
<accession>A0ABV9HRM5</accession>
<protein>
    <recommendedName>
        <fullName evidence="4">WD40 repeat protein</fullName>
    </recommendedName>
</protein>
<dbReference type="EMBL" id="JBHSFI010000012">
    <property type="protein sequence ID" value="MFC4632163.1"/>
    <property type="molecule type" value="Genomic_DNA"/>
</dbReference>
<sequence>MWVYAADAMADRGDDDRLLVLDAGTGELLASAALDSVGHGAELLAHADGSLLVGVAQGQDGGILYLAGFDDGELTVQELDGALDGDRVPCAFSPDGTRLLTCDYDGPDDVAVHSWPDGAVLATFTAEDLVPESLDGEMPVLEYGAGFLDDGRVLVTVKGEVESEENFVEWAVPVVIDLASSTAGAVAAPGPAQRQGPVALGDGTWVAVDRRPEGSQAPLVHRRYSTSDGRSASDRQ</sequence>
<proteinExistence type="predicted"/>
<gene>
    <name evidence="2" type="ORF">ACFO6V_28230</name>
</gene>
<evidence type="ECO:0000313" key="3">
    <source>
        <dbReference type="Proteomes" id="UP001596011"/>
    </source>
</evidence>
<organism evidence="2 3">
    <name type="scientific">Promicromonospora alba</name>
    <dbReference type="NCBI Taxonomy" id="1616110"/>
    <lineage>
        <taxon>Bacteria</taxon>
        <taxon>Bacillati</taxon>
        <taxon>Actinomycetota</taxon>
        <taxon>Actinomycetes</taxon>
        <taxon>Micrococcales</taxon>
        <taxon>Promicromonosporaceae</taxon>
        <taxon>Promicromonospora</taxon>
    </lineage>
</organism>